<dbReference type="Proteomes" id="UP001169027">
    <property type="component" value="Unassembled WGS sequence"/>
</dbReference>
<comment type="caution">
    <text evidence="2">The sequence shown here is derived from an EMBL/GenBank/DDBJ whole genome shotgun (WGS) entry which is preliminary data.</text>
</comment>
<name>A0ABT8S805_9BURK</name>
<organism evidence="2 3">
    <name type="scientific">Variovorax ginsengisoli</name>
    <dbReference type="NCBI Taxonomy" id="363844"/>
    <lineage>
        <taxon>Bacteria</taxon>
        <taxon>Pseudomonadati</taxon>
        <taxon>Pseudomonadota</taxon>
        <taxon>Betaproteobacteria</taxon>
        <taxon>Burkholderiales</taxon>
        <taxon>Comamonadaceae</taxon>
        <taxon>Variovorax</taxon>
    </lineage>
</organism>
<reference evidence="2" key="1">
    <citation type="submission" date="2023-06" db="EMBL/GenBank/DDBJ databases">
        <authorList>
            <person name="Jiang Y."/>
            <person name="Liu Q."/>
        </authorList>
    </citation>
    <scope>NUCLEOTIDE SEQUENCE</scope>
    <source>
        <strain evidence="2">CGMCC 1.12090</strain>
    </source>
</reference>
<keyword evidence="1" id="KW-1133">Transmembrane helix</keyword>
<feature type="transmembrane region" description="Helical" evidence="1">
    <location>
        <begin position="20"/>
        <end position="38"/>
    </location>
</feature>
<protein>
    <submittedName>
        <fullName evidence="2">Uncharacterized protein</fullName>
    </submittedName>
</protein>
<dbReference type="EMBL" id="JAUKVY010000012">
    <property type="protein sequence ID" value="MDO1534127.1"/>
    <property type="molecule type" value="Genomic_DNA"/>
</dbReference>
<evidence type="ECO:0000313" key="2">
    <source>
        <dbReference type="EMBL" id="MDO1534127.1"/>
    </source>
</evidence>
<gene>
    <name evidence="2" type="ORF">Q2T77_17720</name>
</gene>
<dbReference type="RefSeq" id="WP_301811396.1">
    <property type="nucleotide sequence ID" value="NZ_JAUJZH010000012.1"/>
</dbReference>
<accession>A0ABT8S805</accession>
<keyword evidence="3" id="KW-1185">Reference proteome</keyword>
<keyword evidence="1" id="KW-0472">Membrane</keyword>
<keyword evidence="1" id="KW-0812">Transmembrane</keyword>
<proteinExistence type="predicted"/>
<evidence type="ECO:0000256" key="1">
    <source>
        <dbReference type="SAM" id="Phobius"/>
    </source>
</evidence>
<sequence length="86" mass="9141">MNSIDRQLARTTTRGLQKALMALGVALAALVSAIVLVLNPQPIPYPSQVPLACSVTDAHESPKVAMVRNMSPVSRRADDIADSRCA</sequence>
<evidence type="ECO:0000313" key="3">
    <source>
        <dbReference type="Proteomes" id="UP001169027"/>
    </source>
</evidence>